<gene>
    <name evidence="1" type="ORF">P0M35_00120</name>
</gene>
<name>A0AAE3NXE6_9BACT</name>
<dbReference type="RefSeq" id="WP_321534309.1">
    <property type="nucleotide sequence ID" value="NZ_JARGDL010000001.1"/>
</dbReference>
<sequence length="56" mass="6527">MSINKIRNMLYTISRFLGDVNAIQKGKIGERITRRATGRLTSNLMNKIFRLIFKAR</sequence>
<dbReference type="Proteomes" id="UP001221302">
    <property type="component" value="Unassembled WGS sequence"/>
</dbReference>
<organism evidence="1 2">
    <name type="scientific">Stygiobacter electus</name>
    <dbReference type="NCBI Taxonomy" id="3032292"/>
    <lineage>
        <taxon>Bacteria</taxon>
        <taxon>Pseudomonadati</taxon>
        <taxon>Ignavibacteriota</taxon>
        <taxon>Ignavibacteria</taxon>
        <taxon>Ignavibacteriales</taxon>
        <taxon>Melioribacteraceae</taxon>
        <taxon>Stygiobacter</taxon>
    </lineage>
</organism>
<dbReference type="AlphaFoldDB" id="A0AAE3NXE6"/>
<protein>
    <submittedName>
        <fullName evidence="1">Uncharacterized protein</fullName>
    </submittedName>
</protein>
<accession>A0AAE3NXE6</accession>
<evidence type="ECO:0000313" key="1">
    <source>
        <dbReference type="EMBL" id="MDF1610544.1"/>
    </source>
</evidence>
<dbReference type="EMBL" id="JARGDL010000001">
    <property type="protein sequence ID" value="MDF1610544.1"/>
    <property type="molecule type" value="Genomic_DNA"/>
</dbReference>
<proteinExistence type="predicted"/>
<keyword evidence="2" id="KW-1185">Reference proteome</keyword>
<reference evidence="1" key="1">
    <citation type="submission" date="2023-03" db="EMBL/GenBank/DDBJ databases">
        <title>Stygiobacter electus gen. nov., sp. nov., facultatively anaerobic thermotolerant bacterium of the class Ignavibacteria from a well of Yessentuki mineral water deposit.</title>
        <authorList>
            <person name="Podosokorskaya O.A."/>
            <person name="Elcheninov A.G."/>
            <person name="Petrova N.F."/>
            <person name="Zavarzina D.G."/>
            <person name="Kublanov I.V."/>
            <person name="Merkel A.Y."/>
        </authorList>
    </citation>
    <scope>NUCLEOTIDE SEQUENCE</scope>
    <source>
        <strain evidence="1">09-Me</strain>
    </source>
</reference>
<comment type="caution">
    <text evidence="1">The sequence shown here is derived from an EMBL/GenBank/DDBJ whole genome shotgun (WGS) entry which is preliminary data.</text>
</comment>
<evidence type="ECO:0000313" key="2">
    <source>
        <dbReference type="Proteomes" id="UP001221302"/>
    </source>
</evidence>